<evidence type="ECO:0000313" key="2">
    <source>
        <dbReference type="Proteomes" id="UP001244242"/>
    </source>
</evidence>
<protein>
    <recommendedName>
        <fullName evidence="3">DUF4174 domain-containing protein</fullName>
    </recommendedName>
</protein>
<keyword evidence="2" id="KW-1185">Reference proteome</keyword>
<gene>
    <name evidence="1" type="ORF">QLQ84_12875</name>
</gene>
<dbReference type="Proteomes" id="UP001244242">
    <property type="component" value="Unassembled WGS sequence"/>
</dbReference>
<accession>A0ABT6VN73</accession>
<dbReference type="EMBL" id="JASCQO010000038">
    <property type="protein sequence ID" value="MDI5934682.1"/>
    <property type="molecule type" value="Genomic_DNA"/>
</dbReference>
<comment type="caution">
    <text evidence="1">The sequence shown here is derived from an EMBL/GenBank/DDBJ whole genome shotgun (WGS) entry which is preliminary data.</text>
</comment>
<evidence type="ECO:0000313" key="1">
    <source>
        <dbReference type="EMBL" id="MDI5934682.1"/>
    </source>
</evidence>
<proteinExistence type="predicted"/>
<name>A0ABT6VN73_9GAMM</name>
<reference evidence="1 2" key="1">
    <citation type="submission" date="2023-04" db="EMBL/GenBank/DDBJ databases">
        <title>Halomonas strains isolated from rhizosphere soil.</title>
        <authorList>
            <person name="Xu L."/>
            <person name="Sun J.-Q."/>
        </authorList>
    </citation>
    <scope>NUCLEOTIDE SEQUENCE [LARGE SCALE GENOMIC DNA]</scope>
    <source>
        <strain evidence="1 2">LN1S58</strain>
    </source>
</reference>
<evidence type="ECO:0008006" key="3">
    <source>
        <dbReference type="Google" id="ProtNLM"/>
    </source>
</evidence>
<sequence length="188" mass="20606">MIEIIAIVLALVGILFAFETPRRKFLSIFGAATAKVTPPPARPSSLRETVPRAPVFGATQSGRHPFFIREPHNTITGAQKEARESAKLVFLVIYDQDHPSQSKLYYSLGCFLDYFTTKKLVDDHFVSALVPLSSSGARDLVPQDDPLENALWVVLGTDGQILRRESVYANPDEGLQRVRAVIGGAANA</sequence>
<organism evidence="1 2">
    <name type="scientific">Halomonas kalidii</name>
    <dbReference type="NCBI Taxonomy" id="3043293"/>
    <lineage>
        <taxon>Bacteria</taxon>
        <taxon>Pseudomonadati</taxon>
        <taxon>Pseudomonadota</taxon>
        <taxon>Gammaproteobacteria</taxon>
        <taxon>Oceanospirillales</taxon>
        <taxon>Halomonadaceae</taxon>
        <taxon>Halomonas</taxon>
    </lineage>
</organism>
<dbReference type="RefSeq" id="WP_282722158.1">
    <property type="nucleotide sequence ID" value="NZ_JASCQO010000038.1"/>
</dbReference>